<dbReference type="STRING" id="1161099.SAMN05444817_102112"/>
<feature type="domain" description="PurM-like N-terminal" evidence="2">
    <location>
        <begin position="35"/>
        <end position="148"/>
    </location>
</feature>
<keyword evidence="1" id="KW-0784">Thiamine biosynthesis</keyword>
<reference evidence="4" key="1">
    <citation type="submission" date="2017-01" db="EMBL/GenBank/DDBJ databases">
        <authorList>
            <person name="Varghese N."/>
            <person name="Submissions S."/>
        </authorList>
    </citation>
    <scope>NUCLEOTIDE SEQUENCE [LARGE SCALE GENOMIC DNA]</scope>
    <source>
        <strain evidence="4">DSM 44531</strain>
    </source>
</reference>
<dbReference type="GO" id="GO:0009228">
    <property type="term" value="P:thiamine biosynthetic process"/>
    <property type="evidence" value="ECO:0007669"/>
    <property type="project" value="UniProtKB-KW"/>
</dbReference>
<dbReference type="GO" id="GO:0005524">
    <property type="term" value="F:ATP binding"/>
    <property type="evidence" value="ECO:0007669"/>
    <property type="project" value="UniProtKB-UniRule"/>
</dbReference>
<comment type="similarity">
    <text evidence="1">Belongs to the thiamine-monophosphate kinase family.</text>
</comment>
<sequence>MIQTGIPTKGPTLGDVGERSVIQSIVDVTPSSINGDDAAVLHRSSPNSRAVVTTDMLVEGRHFRWDVTTPRQVGRKAIVQNFADIEAMGARPVAALLSLSAPKDLPVAVVTELARGIGDEVGKYAAELVGGDVTSGDSLVMSVTAIGSLGGNRWALTLDGARGGQNLVAHGRIGYSAAGLALLESGREIPEELTSLVQAYQAPEITPGSGVIARSAGATSMTDNSDGLLHDLKLLALRSGVNMDIDSSTIAPDDRLRAAGEFLDHDPWQWVCEGGEDHTLLGTISGDAPVGFRTIGGTAKPGTGEEPVVTIDGGATTYGGGWESFA</sequence>
<evidence type="ECO:0000259" key="2">
    <source>
        <dbReference type="Pfam" id="PF00586"/>
    </source>
</evidence>
<dbReference type="SUPFAM" id="SSF55326">
    <property type="entry name" value="PurM N-terminal domain-like"/>
    <property type="match status" value="1"/>
</dbReference>
<feature type="binding site" evidence="1">
    <location>
        <position position="322"/>
    </location>
    <ligand>
        <name>substrate</name>
    </ligand>
</feature>
<dbReference type="PIRSF" id="PIRSF005303">
    <property type="entry name" value="Thiam_monoph_kin"/>
    <property type="match status" value="1"/>
</dbReference>
<dbReference type="HAMAP" id="MF_02128">
    <property type="entry name" value="TMP_kinase"/>
    <property type="match status" value="1"/>
</dbReference>
<dbReference type="InterPro" id="IPR006283">
    <property type="entry name" value="ThiL-like"/>
</dbReference>
<evidence type="ECO:0000256" key="1">
    <source>
        <dbReference type="HAMAP-Rule" id="MF_02128"/>
    </source>
</evidence>
<accession>A0A1N7IUS5</accession>
<feature type="binding site" evidence="1">
    <location>
        <position position="37"/>
    </location>
    <ligand>
        <name>Mg(2+)</name>
        <dbReference type="ChEBI" id="CHEBI:18420"/>
        <label>3</label>
    </ligand>
</feature>
<keyword evidence="1 3" id="KW-0418">Kinase</keyword>
<feature type="binding site" evidence="1">
    <location>
        <position position="84"/>
    </location>
    <ligand>
        <name>Mg(2+)</name>
        <dbReference type="ChEBI" id="CHEBI:18420"/>
        <label>2</label>
    </ligand>
</feature>
<proteinExistence type="inferred from homology"/>
<dbReference type="Gene3D" id="3.90.650.10">
    <property type="entry name" value="PurM-like C-terminal domain"/>
    <property type="match status" value="1"/>
</dbReference>
<protein>
    <recommendedName>
        <fullName evidence="1">Thiamine-monophosphate kinase</fullName>
        <shortName evidence="1">TMP kinase</shortName>
        <shortName evidence="1">Thiamine-phosphate kinase</shortName>
        <ecNumber evidence="1">2.7.4.16</ecNumber>
    </recommendedName>
</protein>
<comment type="miscellaneous">
    <text evidence="1">Reaction mechanism of ThiL seems to utilize a direct, inline transfer of the gamma-phosphate of ATP to TMP rather than a phosphorylated enzyme intermediate.</text>
</comment>
<comment type="catalytic activity">
    <reaction evidence="1">
        <text>thiamine phosphate + ATP = thiamine diphosphate + ADP</text>
        <dbReference type="Rhea" id="RHEA:15913"/>
        <dbReference type="ChEBI" id="CHEBI:30616"/>
        <dbReference type="ChEBI" id="CHEBI:37575"/>
        <dbReference type="ChEBI" id="CHEBI:58937"/>
        <dbReference type="ChEBI" id="CHEBI:456216"/>
        <dbReference type="EC" id="2.7.4.16"/>
    </reaction>
</comment>
<dbReference type="SUPFAM" id="SSF56042">
    <property type="entry name" value="PurM C-terminal domain-like"/>
    <property type="match status" value="1"/>
</dbReference>
<dbReference type="AlphaFoldDB" id="A0A1N7IUS5"/>
<evidence type="ECO:0000313" key="3">
    <source>
        <dbReference type="EMBL" id="SIS40838.1"/>
    </source>
</evidence>
<dbReference type="GO" id="GO:0000287">
    <property type="term" value="F:magnesium ion binding"/>
    <property type="evidence" value="ECO:0007669"/>
    <property type="project" value="UniProtKB-UniRule"/>
</dbReference>
<keyword evidence="4" id="KW-1185">Reference proteome</keyword>
<feature type="binding site" evidence="1">
    <location>
        <position position="55"/>
    </location>
    <ligand>
        <name>Mg(2+)</name>
        <dbReference type="ChEBI" id="CHEBI:18420"/>
        <label>1</label>
    </ligand>
</feature>
<dbReference type="OrthoDB" id="9802811at2"/>
<comment type="caution">
    <text evidence="1">Lacks conserved residue(s) required for the propagation of feature annotation.</text>
</comment>
<keyword evidence="1" id="KW-0479">Metal-binding</keyword>
<dbReference type="EC" id="2.7.4.16" evidence="1"/>
<comment type="pathway">
    <text evidence="1">Cofactor biosynthesis; thiamine diphosphate biosynthesis; thiamine diphosphate from thiamine phosphate: step 1/1.</text>
</comment>
<dbReference type="RefSeq" id="WP_076598454.1">
    <property type="nucleotide sequence ID" value="NZ_CP046976.1"/>
</dbReference>
<evidence type="ECO:0000313" key="4">
    <source>
        <dbReference type="Proteomes" id="UP000186292"/>
    </source>
</evidence>
<comment type="function">
    <text evidence="1">Catalyzes the ATP-dependent phosphorylation of thiamine-monophosphate (TMP) to form thiamine-pyrophosphate (TPP), the active form of vitamin B1.</text>
</comment>
<feature type="binding site" evidence="1">
    <location>
        <position position="37"/>
    </location>
    <ligand>
        <name>Mg(2+)</name>
        <dbReference type="ChEBI" id="CHEBI:18420"/>
        <label>4</label>
    </ligand>
</feature>
<dbReference type="UniPathway" id="UPA00060">
    <property type="reaction ID" value="UER00142"/>
</dbReference>
<dbReference type="InterPro" id="IPR036921">
    <property type="entry name" value="PurM-like_N_sf"/>
</dbReference>
<keyword evidence="1" id="KW-0547">Nucleotide-binding</keyword>
<dbReference type="NCBIfam" id="TIGR01379">
    <property type="entry name" value="thiL"/>
    <property type="match status" value="1"/>
</dbReference>
<keyword evidence="1" id="KW-0067">ATP-binding</keyword>
<feature type="binding site" evidence="1">
    <location>
        <position position="53"/>
    </location>
    <ligand>
        <name>Mg(2+)</name>
        <dbReference type="ChEBI" id="CHEBI:18420"/>
        <label>4</label>
    </ligand>
</feature>
<feature type="binding site" evidence="1">
    <location>
        <position position="84"/>
    </location>
    <ligand>
        <name>Mg(2+)</name>
        <dbReference type="ChEBI" id="CHEBI:18420"/>
        <label>4</label>
    </ligand>
</feature>
<dbReference type="Gene3D" id="3.30.1330.10">
    <property type="entry name" value="PurM-like, N-terminal domain"/>
    <property type="match status" value="1"/>
</dbReference>
<feature type="binding site" evidence="1">
    <location>
        <position position="225"/>
    </location>
    <ligand>
        <name>ATP</name>
        <dbReference type="ChEBI" id="CHEBI:30616"/>
    </ligand>
</feature>
<gene>
    <name evidence="1" type="primary">thiL</name>
    <name evidence="3" type="ORF">SAMN05444817_102112</name>
</gene>
<dbReference type="InterPro" id="IPR036676">
    <property type="entry name" value="PurM-like_C_sf"/>
</dbReference>
<feature type="binding site" evidence="1">
    <location>
        <position position="276"/>
    </location>
    <ligand>
        <name>substrate</name>
    </ligand>
</feature>
<feature type="binding site" evidence="1">
    <location>
        <position position="62"/>
    </location>
    <ligand>
        <name>substrate</name>
    </ligand>
</feature>
<name>A0A1N7IUS5_9CORY</name>
<dbReference type="CDD" id="cd02194">
    <property type="entry name" value="ThiL"/>
    <property type="match status" value="1"/>
</dbReference>
<keyword evidence="1" id="KW-0460">Magnesium</keyword>
<dbReference type="GO" id="GO:0009030">
    <property type="term" value="F:thiamine-phosphate kinase activity"/>
    <property type="evidence" value="ECO:0007669"/>
    <property type="project" value="UniProtKB-UniRule"/>
</dbReference>
<dbReference type="NCBIfam" id="NF004351">
    <property type="entry name" value="PRK05731.1-4"/>
    <property type="match status" value="1"/>
</dbReference>
<feature type="binding site" evidence="1">
    <location>
        <position position="132"/>
    </location>
    <ligand>
        <name>Mg(2+)</name>
        <dbReference type="ChEBI" id="CHEBI:18420"/>
        <label>1</label>
    </ligand>
</feature>
<keyword evidence="1" id="KW-0808">Transferase</keyword>
<organism evidence="3 4">
    <name type="scientific">Corynebacterium appendicis CIP 107643</name>
    <dbReference type="NCBI Taxonomy" id="1161099"/>
    <lineage>
        <taxon>Bacteria</taxon>
        <taxon>Bacillati</taxon>
        <taxon>Actinomycetota</taxon>
        <taxon>Actinomycetes</taxon>
        <taxon>Mycobacteriales</taxon>
        <taxon>Corynebacteriaceae</taxon>
        <taxon>Corynebacterium</taxon>
    </lineage>
</organism>
<dbReference type="PANTHER" id="PTHR30270">
    <property type="entry name" value="THIAMINE-MONOPHOSPHATE KINASE"/>
    <property type="match status" value="1"/>
</dbReference>
<dbReference type="EMBL" id="FTOF01000002">
    <property type="protein sequence ID" value="SIS40838.1"/>
    <property type="molecule type" value="Genomic_DNA"/>
</dbReference>
<dbReference type="InterPro" id="IPR016188">
    <property type="entry name" value="PurM-like_N"/>
</dbReference>
<feature type="binding site" evidence="1">
    <location>
        <position position="223"/>
    </location>
    <ligand>
        <name>Mg(2+)</name>
        <dbReference type="ChEBI" id="CHEBI:18420"/>
        <label>3</label>
    </ligand>
</feature>
<feature type="binding site" evidence="1">
    <location>
        <position position="84"/>
    </location>
    <ligand>
        <name>Mg(2+)</name>
        <dbReference type="ChEBI" id="CHEBI:18420"/>
        <label>3</label>
    </ligand>
</feature>
<feature type="binding site" evidence="1">
    <location>
        <position position="54"/>
    </location>
    <ligand>
        <name>Mg(2+)</name>
        <dbReference type="ChEBI" id="CHEBI:18420"/>
        <label>1</label>
    </ligand>
</feature>
<feature type="binding site" evidence="1">
    <location>
        <position position="55"/>
    </location>
    <ligand>
        <name>Mg(2+)</name>
        <dbReference type="ChEBI" id="CHEBI:18420"/>
        <label>2</label>
    </ligand>
</feature>
<dbReference type="Pfam" id="PF00586">
    <property type="entry name" value="AIRS"/>
    <property type="match status" value="1"/>
</dbReference>
<dbReference type="Proteomes" id="UP000186292">
    <property type="component" value="Unassembled WGS sequence"/>
</dbReference>
<dbReference type="GO" id="GO:0009229">
    <property type="term" value="P:thiamine diphosphate biosynthetic process"/>
    <property type="evidence" value="ECO:0007669"/>
    <property type="project" value="UniProtKB-UniRule"/>
</dbReference>
<feature type="binding site" evidence="1">
    <location>
        <begin position="131"/>
        <end position="132"/>
    </location>
    <ligand>
        <name>ATP</name>
        <dbReference type="ChEBI" id="CHEBI:30616"/>
    </ligand>
</feature>
<dbReference type="PANTHER" id="PTHR30270:SF0">
    <property type="entry name" value="THIAMINE-MONOPHOSPHATE KINASE"/>
    <property type="match status" value="1"/>
</dbReference>
<feature type="binding site" evidence="1">
    <location>
        <position position="226"/>
    </location>
    <ligand>
        <name>Mg(2+)</name>
        <dbReference type="ChEBI" id="CHEBI:18420"/>
        <label>5</label>
    </ligand>
</feature>